<dbReference type="InterPro" id="IPR004358">
    <property type="entry name" value="Sig_transdc_His_kin-like_C"/>
</dbReference>
<evidence type="ECO:0000256" key="4">
    <source>
        <dbReference type="ARBA" id="ARBA00022553"/>
    </source>
</evidence>
<protein>
    <recommendedName>
        <fullName evidence="3">histidine kinase</fullName>
        <ecNumber evidence="3">2.7.13.3</ecNumber>
    </recommendedName>
</protein>
<feature type="transmembrane region" description="Helical" evidence="9">
    <location>
        <begin position="12"/>
        <end position="33"/>
    </location>
</feature>
<dbReference type="InterPro" id="IPR036097">
    <property type="entry name" value="HisK_dim/P_sf"/>
</dbReference>
<dbReference type="GO" id="GO:0016036">
    <property type="term" value="P:cellular response to phosphate starvation"/>
    <property type="evidence" value="ECO:0007669"/>
    <property type="project" value="TreeGrafter"/>
</dbReference>
<name>A0A174ZV01_9FIRM</name>
<dbReference type="InterPro" id="IPR036890">
    <property type="entry name" value="HATPase_C_sf"/>
</dbReference>
<dbReference type="GO" id="GO:0004721">
    <property type="term" value="F:phosphoprotein phosphatase activity"/>
    <property type="evidence" value="ECO:0007669"/>
    <property type="project" value="TreeGrafter"/>
</dbReference>
<accession>A0A174ZV01</accession>
<evidence type="ECO:0000256" key="7">
    <source>
        <dbReference type="ARBA" id="ARBA00023012"/>
    </source>
</evidence>
<dbReference type="SMART" id="SM00388">
    <property type="entry name" value="HisKA"/>
    <property type="match status" value="1"/>
</dbReference>
<dbReference type="CDD" id="cd00082">
    <property type="entry name" value="HisKA"/>
    <property type="match status" value="1"/>
</dbReference>
<feature type="transmembrane region" description="Helical" evidence="9">
    <location>
        <begin position="39"/>
        <end position="61"/>
    </location>
</feature>
<keyword evidence="5 11" id="KW-0808">Transferase</keyword>
<dbReference type="AlphaFoldDB" id="A0A174ZV01"/>
<evidence type="ECO:0000259" key="10">
    <source>
        <dbReference type="PROSITE" id="PS50109"/>
    </source>
</evidence>
<dbReference type="SUPFAM" id="SSF55874">
    <property type="entry name" value="ATPase domain of HSP90 chaperone/DNA topoisomerase II/histidine kinase"/>
    <property type="match status" value="1"/>
</dbReference>
<dbReference type="PRINTS" id="PR00344">
    <property type="entry name" value="BCTRLSENSOR"/>
</dbReference>
<comment type="subcellular location">
    <subcellularLocation>
        <location evidence="2">Membrane</location>
    </subcellularLocation>
</comment>
<reference evidence="11 12" key="1">
    <citation type="submission" date="2015-09" db="EMBL/GenBank/DDBJ databases">
        <authorList>
            <consortium name="Pathogen Informatics"/>
        </authorList>
    </citation>
    <scope>NUCLEOTIDE SEQUENCE [LARGE SCALE GENOMIC DNA]</scope>
    <source>
        <strain evidence="11 12">2789STDY5834889</strain>
    </source>
</reference>
<dbReference type="GO" id="GO:0005886">
    <property type="term" value="C:plasma membrane"/>
    <property type="evidence" value="ECO:0007669"/>
    <property type="project" value="TreeGrafter"/>
</dbReference>
<dbReference type="Pfam" id="PF00512">
    <property type="entry name" value="HisKA"/>
    <property type="match status" value="1"/>
</dbReference>
<keyword evidence="6" id="KW-0418">Kinase</keyword>
<dbReference type="EMBL" id="CZBX01000009">
    <property type="protein sequence ID" value="CUQ89892.1"/>
    <property type="molecule type" value="Genomic_DNA"/>
</dbReference>
<evidence type="ECO:0000256" key="3">
    <source>
        <dbReference type="ARBA" id="ARBA00012438"/>
    </source>
</evidence>
<keyword evidence="9" id="KW-0472">Membrane</keyword>
<keyword evidence="9" id="KW-1133">Transmembrane helix</keyword>
<dbReference type="FunFam" id="3.30.565.10:FF:000006">
    <property type="entry name" value="Sensor histidine kinase WalK"/>
    <property type="match status" value="1"/>
</dbReference>
<dbReference type="InterPro" id="IPR003661">
    <property type="entry name" value="HisK_dim/P_dom"/>
</dbReference>
<evidence type="ECO:0000256" key="8">
    <source>
        <dbReference type="SAM" id="Coils"/>
    </source>
</evidence>
<gene>
    <name evidence="11" type="primary">phoR_3</name>
    <name evidence="11" type="ORF">ERS852502_02074</name>
</gene>
<dbReference type="SMART" id="SM00387">
    <property type="entry name" value="HATPase_c"/>
    <property type="match status" value="1"/>
</dbReference>
<dbReference type="InterPro" id="IPR003594">
    <property type="entry name" value="HATPase_dom"/>
</dbReference>
<dbReference type="PANTHER" id="PTHR45453:SF1">
    <property type="entry name" value="PHOSPHATE REGULON SENSOR PROTEIN PHOR"/>
    <property type="match status" value="1"/>
</dbReference>
<dbReference type="OrthoDB" id="9773956at2"/>
<evidence type="ECO:0000256" key="1">
    <source>
        <dbReference type="ARBA" id="ARBA00000085"/>
    </source>
</evidence>
<comment type="catalytic activity">
    <reaction evidence="1">
        <text>ATP + protein L-histidine = ADP + protein N-phospho-L-histidine.</text>
        <dbReference type="EC" id="2.7.13.3"/>
    </reaction>
</comment>
<dbReference type="RefSeq" id="WP_055172811.1">
    <property type="nucleotide sequence ID" value="NZ_CZBX01000009.1"/>
</dbReference>
<dbReference type="Pfam" id="PF02518">
    <property type="entry name" value="HATPase_c"/>
    <property type="match status" value="1"/>
</dbReference>
<evidence type="ECO:0000256" key="2">
    <source>
        <dbReference type="ARBA" id="ARBA00004370"/>
    </source>
</evidence>
<sequence>MIGKKISVKKMFFWLTSGMALSMTAIILVSFFLTKNIVVLWVGLALIVCATLWMLFMVQLLGMRLSNFTSELCQILDDMMNRSQEPENVSDRETIFARIHHRLVRLYNILQESNRKVEAERQELQSLVSDISHQVRTPVSNMKMIVDTLLTKSLEEQERNEFLKSVRGQINKLDFLIQALVKTSRLETGVIQLEKEDHFIYDTLAQAMSGIVYSAEQKKIHVSVECPEDVRVSHDSKWTEEAIFNLLDNAVKYTPTGGSVQVSVAQWEMYVEIKVSDTGKGISESNQASIFKRFYREEEIHNQPGVGIGLYLTREIVTQQGGYVTVESQVGKGSAFSIFLPR</sequence>
<evidence type="ECO:0000256" key="6">
    <source>
        <dbReference type="ARBA" id="ARBA00022777"/>
    </source>
</evidence>
<evidence type="ECO:0000313" key="11">
    <source>
        <dbReference type="EMBL" id="CUQ89892.1"/>
    </source>
</evidence>
<dbReference type="EC" id="2.7.13.3" evidence="3"/>
<dbReference type="PANTHER" id="PTHR45453">
    <property type="entry name" value="PHOSPHATE REGULON SENSOR PROTEIN PHOR"/>
    <property type="match status" value="1"/>
</dbReference>
<proteinExistence type="predicted"/>
<organism evidence="11 12">
    <name type="scientific">[Ruminococcus] torques</name>
    <dbReference type="NCBI Taxonomy" id="33039"/>
    <lineage>
        <taxon>Bacteria</taxon>
        <taxon>Bacillati</taxon>
        <taxon>Bacillota</taxon>
        <taxon>Clostridia</taxon>
        <taxon>Lachnospirales</taxon>
        <taxon>Lachnospiraceae</taxon>
        <taxon>Mediterraneibacter</taxon>
    </lineage>
</organism>
<keyword evidence="9" id="KW-0812">Transmembrane</keyword>
<keyword evidence="4" id="KW-0597">Phosphoprotein</keyword>
<feature type="domain" description="Histidine kinase" evidence="10">
    <location>
        <begin position="130"/>
        <end position="342"/>
    </location>
</feature>
<evidence type="ECO:0000256" key="5">
    <source>
        <dbReference type="ARBA" id="ARBA00022679"/>
    </source>
</evidence>
<keyword evidence="8" id="KW-0175">Coiled coil</keyword>
<evidence type="ECO:0000256" key="9">
    <source>
        <dbReference type="SAM" id="Phobius"/>
    </source>
</evidence>
<evidence type="ECO:0000313" key="12">
    <source>
        <dbReference type="Proteomes" id="UP000078383"/>
    </source>
</evidence>
<keyword evidence="7" id="KW-0902">Two-component regulatory system</keyword>
<dbReference type="Proteomes" id="UP000078383">
    <property type="component" value="Unassembled WGS sequence"/>
</dbReference>
<dbReference type="SUPFAM" id="SSF47384">
    <property type="entry name" value="Homodimeric domain of signal transducing histidine kinase"/>
    <property type="match status" value="1"/>
</dbReference>
<dbReference type="GO" id="GO:0000155">
    <property type="term" value="F:phosphorelay sensor kinase activity"/>
    <property type="evidence" value="ECO:0007669"/>
    <property type="project" value="InterPro"/>
</dbReference>
<feature type="coiled-coil region" evidence="8">
    <location>
        <begin position="103"/>
        <end position="134"/>
    </location>
</feature>
<dbReference type="PROSITE" id="PS50109">
    <property type="entry name" value="HIS_KIN"/>
    <property type="match status" value="1"/>
</dbReference>
<dbReference type="InterPro" id="IPR050351">
    <property type="entry name" value="BphY/WalK/GraS-like"/>
</dbReference>
<dbReference type="InterPro" id="IPR005467">
    <property type="entry name" value="His_kinase_dom"/>
</dbReference>
<dbReference type="Gene3D" id="1.10.287.130">
    <property type="match status" value="1"/>
</dbReference>
<dbReference type="Gene3D" id="3.30.565.10">
    <property type="entry name" value="Histidine kinase-like ATPase, C-terminal domain"/>
    <property type="match status" value="1"/>
</dbReference>